<sequence>MTVGRCGGGTGWDPTLICLTMRGPRV</sequence>
<reference evidence="2" key="1">
    <citation type="journal article" date="2015" name="J. Biotechnol.">
        <title>Complete genome sequence of Streptomyces ambofaciens ATCC 23877, the spiramycin producer.</title>
        <authorList>
            <person name="Thibessard A."/>
            <person name="Haas D."/>
            <person name="Gerbaud C."/>
            <person name="Aigle B."/>
            <person name="Lautru S."/>
            <person name="Pernodet J.L."/>
            <person name="Leblond P."/>
        </authorList>
    </citation>
    <scope>NUCLEOTIDE SEQUENCE [LARGE SCALE GENOMIC DNA]</scope>
    <source>
        <strain evidence="2">ATCC 23877 / 3486 / DSM 40053 / JCM 4204 / NBRC 12836 / NRRL B-2516</strain>
    </source>
</reference>
<proteinExistence type="predicted"/>
<name>A0A0K2B5K7_STRA7</name>
<evidence type="ECO:0000313" key="1">
    <source>
        <dbReference type="EMBL" id="AKZ60549.1"/>
    </source>
</evidence>
<protein>
    <submittedName>
        <fullName evidence="1">Uncharacterized protein</fullName>
    </submittedName>
</protein>
<dbReference type="KEGG" id="samb:SAM23877_7508"/>
<dbReference type="Proteomes" id="UP000061018">
    <property type="component" value="Chromosome"/>
</dbReference>
<organism evidence="1 2">
    <name type="scientific">Streptomyces ambofaciens (strain ATCC 23877 / 3486 / DSM 40053 / JCM 4204 / NBRC 12836 / NRRL B-2516)</name>
    <dbReference type="NCBI Taxonomy" id="278992"/>
    <lineage>
        <taxon>Bacteria</taxon>
        <taxon>Bacillati</taxon>
        <taxon>Actinomycetota</taxon>
        <taxon>Actinomycetes</taxon>
        <taxon>Kitasatosporales</taxon>
        <taxon>Streptomycetaceae</taxon>
        <taxon>Streptomyces</taxon>
    </lineage>
</organism>
<dbReference type="EMBL" id="CP012382">
    <property type="protein sequence ID" value="AKZ60549.1"/>
    <property type="molecule type" value="Genomic_DNA"/>
</dbReference>
<accession>A0A0K2B5K7</accession>
<dbReference type="AlphaFoldDB" id="A0A0K2B5K7"/>
<gene>
    <name evidence="1" type="ORF">SAM23877_7508</name>
</gene>
<evidence type="ECO:0000313" key="2">
    <source>
        <dbReference type="Proteomes" id="UP000061018"/>
    </source>
</evidence>